<evidence type="ECO:0000259" key="3">
    <source>
        <dbReference type="PROSITE" id="PS50103"/>
    </source>
</evidence>
<feature type="compositionally biased region" description="Polar residues" evidence="2">
    <location>
        <begin position="134"/>
        <end position="143"/>
    </location>
</feature>
<dbReference type="eggNOG" id="ENOG502QVWK">
    <property type="taxonomic scope" value="Eukaryota"/>
</dbReference>
<feature type="region of interest" description="Disordered" evidence="2">
    <location>
        <begin position="123"/>
        <end position="143"/>
    </location>
</feature>
<feature type="domain" description="C3H1-type" evidence="3">
    <location>
        <begin position="148"/>
        <end position="176"/>
    </location>
</feature>
<sequence>MDFVHRLRKCSFYDLAECPESGTGNQHQQPERLEVILKIIDDELSIDQVDAIRHGVNVGDIVRIHGFIERTMATGDEGRGSILLHARNMIAVLPWKELHPSTPFVPTPTITAITKEATIPVKKQSDDVEAVSENDANSSKSVQQPAVPAKVVHCKFWINSRTCQYGDKCELFHVDGTNLKAERAKWLQERLHLKRVRAKHDADPLDAHGKQGKQQRAQVFVDWLVEKFGTDFLSTGAGVVDVAGGRGNVSFELWNKRKIPCTLIDPRPMKLSKMQFKYMKKLNKEKHEINDELVPQKRDLFNVTTFLENPENEALVKNASILVGMHPDEATDAIIDVAILYDKPFVLVPCCVFGHKFPERVVPGTGNKVVSYEDLVAYLMAKHPDIQQAFLPFDGKNLVLYRQSIAAEAAQAKTTGDETEKGAVVAGILA</sequence>
<accession>K3WHT4</accession>
<evidence type="ECO:0000256" key="1">
    <source>
        <dbReference type="PROSITE-ProRule" id="PRU00723"/>
    </source>
</evidence>
<dbReference type="EMBL" id="GL376631">
    <property type="status" value="NOT_ANNOTATED_CDS"/>
    <property type="molecule type" value="Genomic_DNA"/>
</dbReference>
<reference evidence="5" key="2">
    <citation type="submission" date="2010-04" db="EMBL/GenBank/DDBJ databases">
        <authorList>
            <person name="Buell R."/>
            <person name="Hamilton J."/>
            <person name="Hostetler J."/>
        </authorList>
    </citation>
    <scope>NUCLEOTIDE SEQUENCE [LARGE SCALE GENOMIC DNA]</scope>
    <source>
        <strain evidence="5">DAOM:BR144</strain>
    </source>
</reference>
<keyword evidence="5" id="KW-1185">Reference proteome</keyword>
<dbReference type="InParanoid" id="K3WHT4"/>
<dbReference type="GO" id="GO:0008270">
    <property type="term" value="F:zinc ion binding"/>
    <property type="evidence" value="ECO:0007669"/>
    <property type="project" value="UniProtKB-KW"/>
</dbReference>
<dbReference type="VEuPathDB" id="FungiDB:PYU1_G004515"/>
<proteinExistence type="predicted"/>
<keyword evidence="1" id="KW-0863">Zinc-finger</keyword>
<reference evidence="5" key="1">
    <citation type="journal article" date="2010" name="Genome Biol.">
        <title>Genome sequence of the necrotrophic plant pathogen Pythium ultimum reveals original pathogenicity mechanisms and effector repertoire.</title>
        <authorList>
            <person name="Levesque C.A."/>
            <person name="Brouwer H."/>
            <person name="Cano L."/>
            <person name="Hamilton J.P."/>
            <person name="Holt C."/>
            <person name="Huitema E."/>
            <person name="Raffaele S."/>
            <person name="Robideau G.P."/>
            <person name="Thines M."/>
            <person name="Win J."/>
            <person name="Zerillo M.M."/>
            <person name="Beakes G.W."/>
            <person name="Boore J.L."/>
            <person name="Busam D."/>
            <person name="Dumas B."/>
            <person name="Ferriera S."/>
            <person name="Fuerstenberg S.I."/>
            <person name="Gachon C.M."/>
            <person name="Gaulin E."/>
            <person name="Govers F."/>
            <person name="Grenville-Briggs L."/>
            <person name="Horner N."/>
            <person name="Hostetler J."/>
            <person name="Jiang R.H."/>
            <person name="Johnson J."/>
            <person name="Krajaejun T."/>
            <person name="Lin H."/>
            <person name="Meijer H.J."/>
            <person name="Moore B."/>
            <person name="Morris P."/>
            <person name="Phuntmart V."/>
            <person name="Puiu D."/>
            <person name="Shetty J."/>
            <person name="Stajich J.E."/>
            <person name="Tripathy S."/>
            <person name="Wawra S."/>
            <person name="van West P."/>
            <person name="Whitty B.R."/>
            <person name="Coutinho P.M."/>
            <person name="Henrissat B."/>
            <person name="Martin F."/>
            <person name="Thomas P.D."/>
            <person name="Tyler B.M."/>
            <person name="De Vries R.P."/>
            <person name="Kamoun S."/>
            <person name="Yandell M."/>
            <person name="Tisserat N."/>
            <person name="Buell C.R."/>
        </authorList>
    </citation>
    <scope>NUCLEOTIDE SEQUENCE</scope>
    <source>
        <strain evidence="5">DAOM:BR144</strain>
    </source>
</reference>
<organism evidence="4 5">
    <name type="scientific">Globisporangium ultimum (strain ATCC 200006 / CBS 805.95 / DAOM BR144)</name>
    <name type="common">Pythium ultimum</name>
    <dbReference type="NCBI Taxonomy" id="431595"/>
    <lineage>
        <taxon>Eukaryota</taxon>
        <taxon>Sar</taxon>
        <taxon>Stramenopiles</taxon>
        <taxon>Oomycota</taxon>
        <taxon>Peronosporomycetes</taxon>
        <taxon>Pythiales</taxon>
        <taxon>Pythiaceae</taxon>
        <taxon>Globisporangium</taxon>
    </lineage>
</organism>
<dbReference type="AlphaFoldDB" id="K3WHT4"/>
<dbReference type="HOGENOM" id="CLU_037177_0_0_1"/>
<dbReference type="PANTHER" id="PTHR36971">
    <property type="entry name" value="UNNAMED PRODUCT"/>
    <property type="match status" value="1"/>
</dbReference>
<dbReference type="PANTHER" id="PTHR36971:SF3">
    <property type="entry name" value="C3H1-TYPE DOMAIN-CONTAINING PROTEIN"/>
    <property type="match status" value="1"/>
</dbReference>
<feature type="zinc finger region" description="C3H1-type" evidence="1">
    <location>
        <begin position="148"/>
        <end position="176"/>
    </location>
</feature>
<evidence type="ECO:0000313" key="4">
    <source>
        <dbReference type="EnsemblProtists" id="PYU1_T004526"/>
    </source>
</evidence>
<reference evidence="4" key="3">
    <citation type="submission" date="2015-02" db="UniProtKB">
        <authorList>
            <consortium name="EnsemblProtists"/>
        </authorList>
    </citation>
    <scope>IDENTIFICATION</scope>
    <source>
        <strain evidence="4">DAOM BR144</strain>
    </source>
</reference>
<dbReference type="PROSITE" id="PS50103">
    <property type="entry name" value="ZF_C3H1"/>
    <property type="match status" value="1"/>
</dbReference>
<keyword evidence="1" id="KW-0862">Zinc</keyword>
<protein>
    <recommendedName>
        <fullName evidence="3">C3H1-type domain-containing protein</fullName>
    </recommendedName>
</protein>
<dbReference type="EnsemblProtists" id="PYU1_T004526">
    <property type="protein sequence ID" value="PYU1_T004526"/>
    <property type="gene ID" value="PYU1_G004515"/>
</dbReference>
<dbReference type="InterPro" id="IPR000571">
    <property type="entry name" value="Znf_CCCH"/>
</dbReference>
<evidence type="ECO:0000313" key="5">
    <source>
        <dbReference type="Proteomes" id="UP000019132"/>
    </source>
</evidence>
<dbReference type="Proteomes" id="UP000019132">
    <property type="component" value="Unassembled WGS sequence"/>
</dbReference>
<name>K3WHT4_GLOUD</name>
<evidence type="ECO:0000256" key="2">
    <source>
        <dbReference type="SAM" id="MobiDB-lite"/>
    </source>
</evidence>
<keyword evidence="1" id="KW-0479">Metal-binding</keyword>
<dbReference type="OMA" id="CKFWINS"/>